<dbReference type="eggNOG" id="KOG4293">
    <property type="taxonomic scope" value="Eukaryota"/>
</dbReference>
<keyword evidence="1" id="KW-0245">EGF-like domain</keyword>
<evidence type="ECO:0000259" key="3">
    <source>
        <dbReference type="PROSITE" id="PS50836"/>
    </source>
</evidence>
<dbReference type="CTD" id="6757882"/>
<gene>
    <name evidence="4" type="ORF">TRIADDRAFT_60676</name>
</gene>
<dbReference type="RefSeq" id="XP_002116741.1">
    <property type="nucleotide sequence ID" value="XM_002116705.1"/>
</dbReference>
<dbReference type="PROSITE" id="PS01186">
    <property type="entry name" value="EGF_2"/>
    <property type="match status" value="1"/>
</dbReference>
<dbReference type="EMBL" id="DS985257">
    <property type="protein sequence ID" value="EDV20800.1"/>
    <property type="molecule type" value="Genomic_DNA"/>
</dbReference>
<evidence type="ECO:0008006" key="6">
    <source>
        <dbReference type="Google" id="ProtNLM"/>
    </source>
</evidence>
<keyword evidence="5" id="KW-1185">Reference proteome</keyword>
<protein>
    <recommendedName>
        <fullName evidence="6">EGF-like domain-containing protein</fullName>
    </recommendedName>
</protein>
<evidence type="ECO:0000313" key="5">
    <source>
        <dbReference type="Proteomes" id="UP000009022"/>
    </source>
</evidence>
<dbReference type="AlphaFoldDB" id="B3S929"/>
<name>B3S929_TRIAD</name>
<keyword evidence="1" id="KW-1015">Disulfide bond</keyword>
<dbReference type="InterPro" id="IPR000742">
    <property type="entry name" value="EGF"/>
</dbReference>
<dbReference type="OrthoDB" id="188511at2759"/>
<sequence length="1015" mass="114182">MKAIGLLFVIGTFTSYLVDGHIRLTYPKARQYDFDFLTNLTTKSPCGMPENAMKTTFKTKLITGSNVDVTWHMALSDCGDFKIQLLFLNGSIAYELAPNSNANSNPAKNISIVQNYTISLPKDFSCQHCIIRLIHYGADRNFYPSPYSVWSCADVEIAKFSCHELNCYNDGIINHHCTNNLPLCFCTNNTATGERCQYQYECQNEADCNNNGRCLIINQNYNYPLKQCYCLPGFYGYKCSKVSSLTVAMPDDVSKHTYSELDSNSRIWYKIIRQSNEIEVIHQAKTMSWLGLGWRPRELKQSCQLFPAGAAQGLLISPINSQPNSQTDKRVNHSMDCMDMVIGSARGNLFRLFDYYSRDRSSPREDSFYQGSDSLTAAVGIEINGITTLRWRRNLVANESSDHNITNSIMDIIYAYDAKLPQSLQFPSGSQSSPRQDNYYDLDELKYHGMTNRGRLSLNFFDDARLHTSACSGSWSTQCGSGECLNQLTWQIYGDGTIHFEMASKTNKWIALGISHDKKMNASDAIVGWYAYNKPTITDRYIINTIPIIDIQDNVYLINGSQINGITTLGFARNLTTTDRISDISLQGCHYFFYGVGGDFDPGTKIISKHPTIPHITSRKICINGSQCLQHKAPKFEKLTLKACSGQWRTGCFNGDCQSRVNWNVYNDGTIHFQMKSKTDKWVALGFSYQEKMPNTDAIVGWYYNSTPTLMDSFIDGYKTPKVDAINDAYLINSSNINGEVTFNFYRHIITGDSQGDTILFGCNHFFLAVGGDFNPDTGILSKHPLKPSITSEIICIFPSICSDDIPPDVGARKDSLVFDNCSGSWITGCDIGICQNQLNWKVYKDGRIEITMASRTDRWIAMGISDDRHMNNSDAIVASFLNDAPTIYDRYLTVNTSNHYAQMDSQYNQNVFLISSSIIDGRATFRFYRNVTTNDTETDISLEGCHYFFFGIGGVFRPGGEITKHWSTPFISSQKICITSSQCLDSPHVNAAHRPDYGNYKLITLIVAALVVLL</sequence>
<comment type="caution">
    <text evidence="1">Lacks conserved residue(s) required for the propagation of feature annotation.</text>
</comment>
<dbReference type="GeneID" id="6757882"/>
<accession>B3S929</accession>
<dbReference type="PhylomeDB" id="B3S929"/>
<feature type="disulfide bond" evidence="1">
    <location>
        <begin position="230"/>
        <end position="239"/>
    </location>
</feature>
<evidence type="ECO:0000259" key="2">
    <source>
        <dbReference type="PROSITE" id="PS50026"/>
    </source>
</evidence>
<organism evidence="4 5">
    <name type="scientific">Trichoplax adhaerens</name>
    <name type="common">Trichoplax reptans</name>
    <dbReference type="NCBI Taxonomy" id="10228"/>
    <lineage>
        <taxon>Eukaryota</taxon>
        <taxon>Metazoa</taxon>
        <taxon>Placozoa</taxon>
        <taxon>Uniplacotomia</taxon>
        <taxon>Trichoplacea</taxon>
        <taxon>Trichoplacidae</taxon>
        <taxon>Trichoplax</taxon>
    </lineage>
</organism>
<dbReference type="PROSITE" id="PS00022">
    <property type="entry name" value="EGF_1"/>
    <property type="match status" value="1"/>
</dbReference>
<dbReference type="PANTHER" id="PTHR46901">
    <property type="entry name" value="GH04942P"/>
    <property type="match status" value="1"/>
</dbReference>
<dbReference type="PROSITE" id="PS50836">
    <property type="entry name" value="DOMON"/>
    <property type="match status" value="3"/>
</dbReference>
<reference evidence="4 5" key="1">
    <citation type="journal article" date="2008" name="Nature">
        <title>The Trichoplax genome and the nature of placozoans.</title>
        <authorList>
            <person name="Srivastava M."/>
            <person name="Begovic E."/>
            <person name="Chapman J."/>
            <person name="Putnam N.H."/>
            <person name="Hellsten U."/>
            <person name="Kawashima T."/>
            <person name="Kuo A."/>
            <person name="Mitros T."/>
            <person name="Salamov A."/>
            <person name="Carpenter M.L."/>
            <person name="Signorovitch A.Y."/>
            <person name="Moreno M.A."/>
            <person name="Kamm K."/>
            <person name="Grimwood J."/>
            <person name="Schmutz J."/>
            <person name="Shapiro H."/>
            <person name="Grigoriev I.V."/>
            <person name="Buss L.W."/>
            <person name="Schierwater B."/>
            <person name="Dellaporta S.L."/>
            <person name="Rokhsar D.S."/>
        </authorList>
    </citation>
    <scope>NUCLEOTIDE SEQUENCE [LARGE SCALE GENOMIC DNA]</scope>
    <source>
        <strain evidence="4 5">Grell-BS-1999</strain>
    </source>
</reference>
<evidence type="ECO:0000256" key="1">
    <source>
        <dbReference type="PROSITE-ProRule" id="PRU00076"/>
    </source>
</evidence>
<dbReference type="STRING" id="10228.B3S929"/>
<dbReference type="OMA" id="CHELNCY"/>
<dbReference type="CDD" id="cd09631">
    <property type="entry name" value="DOMON_DOH"/>
    <property type="match status" value="4"/>
</dbReference>
<dbReference type="SMART" id="SM00664">
    <property type="entry name" value="DoH"/>
    <property type="match status" value="4"/>
</dbReference>
<dbReference type="KEGG" id="tad:TRIADDRAFT_60676"/>
<feature type="domain" description="DOMON" evidence="3">
    <location>
        <begin position="484"/>
        <end position="598"/>
    </location>
</feature>
<dbReference type="InterPro" id="IPR005018">
    <property type="entry name" value="DOMON_domain"/>
</dbReference>
<dbReference type="HOGENOM" id="CLU_011617_0_0_1"/>
<dbReference type="Proteomes" id="UP000009022">
    <property type="component" value="Unassembled WGS sequence"/>
</dbReference>
<dbReference type="Pfam" id="PF03351">
    <property type="entry name" value="DOMON"/>
    <property type="match status" value="3"/>
</dbReference>
<dbReference type="Gene3D" id="2.60.40.1210">
    <property type="entry name" value="Cellobiose dehydrogenase, cytochrome domain"/>
    <property type="match status" value="1"/>
</dbReference>
<proteinExistence type="predicted"/>
<feature type="domain" description="EGF-like" evidence="2">
    <location>
        <begin position="198"/>
        <end position="240"/>
    </location>
</feature>
<evidence type="ECO:0000313" key="4">
    <source>
        <dbReference type="EMBL" id="EDV20800.1"/>
    </source>
</evidence>
<dbReference type="InParanoid" id="B3S929"/>
<feature type="domain" description="DOMON" evidence="3">
    <location>
        <begin position="657"/>
        <end position="771"/>
    </location>
</feature>
<dbReference type="CDD" id="cd00054">
    <property type="entry name" value="EGF_CA"/>
    <property type="match status" value="1"/>
</dbReference>
<feature type="domain" description="DOMON" evidence="3">
    <location>
        <begin position="835"/>
        <end position="955"/>
    </location>
</feature>
<dbReference type="PROSITE" id="PS50026">
    <property type="entry name" value="EGF_3"/>
    <property type="match status" value="1"/>
</dbReference>
<dbReference type="InterPro" id="IPR045266">
    <property type="entry name" value="DOH_DOMON"/>
</dbReference>
<dbReference type="PANTHER" id="PTHR46901:SF2">
    <property type="entry name" value="GH04942P"/>
    <property type="match status" value="1"/>
</dbReference>